<evidence type="ECO:0000256" key="1">
    <source>
        <dbReference type="SAM" id="SignalP"/>
    </source>
</evidence>
<keyword evidence="1" id="KW-0732">Signal</keyword>
<evidence type="ECO:0000313" key="4">
    <source>
        <dbReference type="Proteomes" id="UP001642409"/>
    </source>
</evidence>
<proteinExistence type="predicted"/>
<evidence type="ECO:0000313" key="3">
    <source>
        <dbReference type="EMBL" id="CAL6006039.1"/>
    </source>
</evidence>
<protein>
    <submittedName>
        <fullName evidence="3">Hypothetical_protein</fullName>
    </submittedName>
</protein>
<organism evidence="2">
    <name type="scientific">Hexamita inflata</name>
    <dbReference type="NCBI Taxonomy" id="28002"/>
    <lineage>
        <taxon>Eukaryota</taxon>
        <taxon>Metamonada</taxon>
        <taxon>Diplomonadida</taxon>
        <taxon>Hexamitidae</taxon>
        <taxon>Hexamitinae</taxon>
        <taxon>Hexamita</taxon>
    </lineage>
</organism>
<dbReference type="EMBL" id="CAXDID020000053">
    <property type="protein sequence ID" value="CAL6006039.1"/>
    <property type="molecule type" value="Genomic_DNA"/>
</dbReference>
<comment type="caution">
    <text evidence="2">The sequence shown here is derived from an EMBL/GenBank/DDBJ whole genome shotgun (WGS) entry which is preliminary data.</text>
</comment>
<keyword evidence="4" id="KW-1185">Reference proteome</keyword>
<sequence length="243" mass="28393">MKLYLSVFQLCAFSLQTTLTRFSYYDDVATPLTVQIPSIPFKRPYVSGYFSNFEFSRYMQDIQPVSNISVFSFNFILEGRLRVKVSKVTVPARFICTGKVKTELKILKELKANTQMECNYFGNGFMSDALLKIFSDKLSSKLQDEFQLELKHRLQKTNLLEHPWYEWTKERGWDIIFSSEKCKFAGEFAKLFPHRKNGTYFTHEEVKTICAIKDENLDKKDIINCFKTRNLDIEEVEDGIIAA</sequence>
<accession>A0AA86NCM5</accession>
<gene>
    <name evidence="3" type="ORF">HINF_LOCUS19963</name>
    <name evidence="2" type="ORF">HINF_LOCUS4234</name>
</gene>
<dbReference type="Proteomes" id="UP001642409">
    <property type="component" value="Unassembled WGS sequence"/>
</dbReference>
<evidence type="ECO:0000313" key="2">
    <source>
        <dbReference type="EMBL" id="CAI9916589.1"/>
    </source>
</evidence>
<name>A0AA86NCM5_9EUKA</name>
<reference evidence="3 4" key="2">
    <citation type="submission" date="2024-07" db="EMBL/GenBank/DDBJ databases">
        <authorList>
            <person name="Akdeniz Z."/>
        </authorList>
    </citation>
    <scope>NUCLEOTIDE SEQUENCE [LARGE SCALE GENOMIC DNA]</scope>
</reference>
<reference evidence="2" key="1">
    <citation type="submission" date="2023-06" db="EMBL/GenBank/DDBJ databases">
        <authorList>
            <person name="Kurt Z."/>
        </authorList>
    </citation>
    <scope>NUCLEOTIDE SEQUENCE</scope>
</reference>
<dbReference type="AlphaFoldDB" id="A0AA86NCM5"/>
<feature type="chain" id="PRO_5041678815" evidence="1">
    <location>
        <begin position="21"/>
        <end position="243"/>
    </location>
</feature>
<dbReference type="EMBL" id="CATOUU010000108">
    <property type="protein sequence ID" value="CAI9916589.1"/>
    <property type="molecule type" value="Genomic_DNA"/>
</dbReference>
<feature type="signal peptide" evidence="1">
    <location>
        <begin position="1"/>
        <end position="20"/>
    </location>
</feature>